<accession>A0A8J4AE54</accession>
<evidence type="ECO:0000313" key="2">
    <source>
        <dbReference type="EMBL" id="GIL29951.1"/>
    </source>
</evidence>
<sequence>MCLYLRKRLYAAGAAQAPGTVREGPPACGLRPRRAEGRPAPGAAVDKHRQDQDELSGTVLRSPLRGHRL</sequence>
<protein>
    <submittedName>
        <fullName evidence="2">Uncharacterized protein</fullName>
    </submittedName>
</protein>
<evidence type="ECO:0000313" key="3">
    <source>
        <dbReference type="Proteomes" id="UP000614996"/>
    </source>
</evidence>
<comment type="caution">
    <text evidence="2">The sequence shown here is derived from an EMBL/GenBank/DDBJ whole genome shotgun (WGS) entry which is preliminary data.</text>
</comment>
<dbReference type="EMBL" id="BOPO01000110">
    <property type="protein sequence ID" value="GIL29951.1"/>
    <property type="molecule type" value="Genomic_DNA"/>
</dbReference>
<gene>
    <name evidence="2" type="ORF">NUM_52050</name>
</gene>
<keyword evidence="3" id="KW-1185">Reference proteome</keyword>
<proteinExistence type="predicted"/>
<reference evidence="3" key="1">
    <citation type="journal article" date="2021" name="Int. J. Syst. Evol. Microbiol.">
        <title>Actinocatenispora comari sp. nov., an endophytic actinomycete isolated from aerial parts of Comarum salesowianum.</title>
        <authorList>
            <person name="Oyunbileg N."/>
            <person name="Iizaka Y."/>
            <person name="Hamada M."/>
            <person name="Davaapurev B.O."/>
            <person name="Fukumoto A."/>
            <person name="Tsetseg B."/>
            <person name="Kato F."/>
            <person name="Tamura T."/>
            <person name="Batkhuu J."/>
            <person name="Anzai Y."/>
        </authorList>
    </citation>
    <scope>NUCLEOTIDE SEQUENCE [LARGE SCALE GENOMIC DNA]</scope>
    <source>
        <strain evidence="3">NUM-2625</strain>
    </source>
</reference>
<organism evidence="2 3">
    <name type="scientific">Actinocatenispora comari</name>
    <dbReference type="NCBI Taxonomy" id="2807577"/>
    <lineage>
        <taxon>Bacteria</taxon>
        <taxon>Bacillati</taxon>
        <taxon>Actinomycetota</taxon>
        <taxon>Actinomycetes</taxon>
        <taxon>Micromonosporales</taxon>
        <taxon>Micromonosporaceae</taxon>
        <taxon>Actinocatenispora</taxon>
    </lineage>
</organism>
<evidence type="ECO:0000256" key="1">
    <source>
        <dbReference type="SAM" id="MobiDB-lite"/>
    </source>
</evidence>
<name>A0A8J4AE54_9ACTN</name>
<dbReference type="AlphaFoldDB" id="A0A8J4AE54"/>
<feature type="region of interest" description="Disordered" evidence="1">
    <location>
        <begin position="14"/>
        <end position="69"/>
    </location>
</feature>
<dbReference type="Proteomes" id="UP000614996">
    <property type="component" value="Unassembled WGS sequence"/>
</dbReference>